<evidence type="ECO:0000313" key="1">
    <source>
        <dbReference type="EMBL" id="SEO37367.1"/>
    </source>
</evidence>
<dbReference type="AlphaFoldDB" id="A0A1H8P6C2"/>
<accession>A0A1H8P6C2</accession>
<dbReference type="Proteomes" id="UP000198942">
    <property type="component" value="Unassembled WGS sequence"/>
</dbReference>
<dbReference type="RefSeq" id="WP_091214693.1">
    <property type="nucleotide sequence ID" value="NZ_FOCL01000007.1"/>
</dbReference>
<sequence length="71" mass="8278">MERLVIDIPNTKSTLVKHILKELGVIIQQESKPQPSSYRTKLSQVSTWTEEDLKPFDEGKNAFLNFTPFEW</sequence>
<name>A0A1H8P6C2_9SPHI</name>
<gene>
    <name evidence="1" type="ORF">SAMN05192574_107248</name>
</gene>
<dbReference type="OrthoDB" id="965614at2"/>
<organism evidence="1 2">
    <name type="scientific">Mucilaginibacter gossypiicola</name>
    <dbReference type="NCBI Taxonomy" id="551995"/>
    <lineage>
        <taxon>Bacteria</taxon>
        <taxon>Pseudomonadati</taxon>
        <taxon>Bacteroidota</taxon>
        <taxon>Sphingobacteriia</taxon>
        <taxon>Sphingobacteriales</taxon>
        <taxon>Sphingobacteriaceae</taxon>
        <taxon>Mucilaginibacter</taxon>
    </lineage>
</organism>
<protein>
    <submittedName>
        <fullName evidence="1">Uncharacterized protein</fullName>
    </submittedName>
</protein>
<keyword evidence="2" id="KW-1185">Reference proteome</keyword>
<dbReference type="EMBL" id="FOCL01000007">
    <property type="protein sequence ID" value="SEO37367.1"/>
    <property type="molecule type" value="Genomic_DNA"/>
</dbReference>
<evidence type="ECO:0000313" key="2">
    <source>
        <dbReference type="Proteomes" id="UP000198942"/>
    </source>
</evidence>
<reference evidence="2" key="1">
    <citation type="submission" date="2016-10" db="EMBL/GenBank/DDBJ databases">
        <authorList>
            <person name="Varghese N."/>
            <person name="Submissions S."/>
        </authorList>
    </citation>
    <scope>NUCLEOTIDE SEQUENCE [LARGE SCALE GENOMIC DNA]</scope>
    <source>
        <strain evidence="2">Gh-48</strain>
    </source>
</reference>
<proteinExistence type="predicted"/>